<keyword evidence="2" id="KW-1185">Reference proteome</keyword>
<dbReference type="Proteomes" id="UP000198211">
    <property type="component" value="Unassembled WGS sequence"/>
</dbReference>
<organism evidence="1 2">
    <name type="scientific">Phytophthora megakarya</name>
    <dbReference type="NCBI Taxonomy" id="4795"/>
    <lineage>
        <taxon>Eukaryota</taxon>
        <taxon>Sar</taxon>
        <taxon>Stramenopiles</taxon>
        <taxon>Oomycota</taxon>
        <taxon>Peronosporomycetes</taxon>
        <taxon>Peronosporales</taxon>
        <taxon>Peronosporaceae</taxon>
        <taxon>Phytophthora</taxon>
    </lineage>
</organism>
<dbReference type="AlphaFoldDB" id="A0A225VC61"/>
<dbReference type="STRING" id="4795.A0A225VC61"/>
<gene>
    <name evidence="1" type="ORF">PHMEG_00026432</name>
</gene>
<proteinExistence type="predicted"/>
<evidence type="ECO:0000313" key="2">
    <source>
        <dbReference type="Proteomes" id="UP000198211"/>
    </source>
</evidence>
<protein>
    <submittedName>
        <fullName evidence="1">Uncharacterized protein</fullName>
    </submittedName>
</protein>
<dbReference type="OrthoDB" id="124827at2759"/>
<sequence>MTATNKAFAYVFNTPSEDHKIARVLSNRKPDAEVLLLSLDAFDSDTHQKIMSFALALFVASFGLDTAQYNVNAPVMETLMVYLLRHYPALKGLSADGLTNQRLEA</sequence>
<name>A0A225VC61_9STRA</name>
<accession>A0A225VC61</accession>
<reference evidence="2" key="1">
    <citation type="submission" date="2017-03" db="EMBL/GenBank/DDBJ databases">
        <title>Phytopthora megakarya and P. palmivora, two closely related causual agents of cacao black pod achieved similar genome size and gene model numbers by different mechanisms.</title>
        <authorList>
            <person name="Ali S."/>
            <person name="Shao J."/>
            <person name="Larry D.J."/>
            <person name="Kronmiller B."/>
            <person name="Shen D."/>
            <person name="Strem M.D."/>
            <person name="Melnick R.L."/>
            <person name="Guiltinan M.J."/>
            <person name="Tyler B.M."/>
            <person name="Meinhardt L.W."/>
            <person name="Bailey B.A."/>
        </authorList>
    </citation>
    <scope>NUCLEOTIDE SEQUENCE [LARGE SCALE GENOMIC DNA]</scope>
    <source>
        <strain evidence="2">zdho120</strain>
    </source>
</reference>
<comment type="caution">
    <text evidence="1">The sequence shown here is derived from an EMBL/GenBank/DDBJ whole genome shotgun (WGS) entry which is preliminary data.</text>
</comment>
<dbReference type="EMBL" id="NBNE01006419">
    <property type="protein sequence ID" value="OWZ02070.1"/>
    <property type="molecule type" value="Genomic_DNA"/>
</dbReference>
<evidence type="ECO:0000313" key="1">
    <source>
        <dbReference type="EMBL" id="OWZ02070.1"/>
    </source>
</evidence>